<keyword evidence="2" id="KW-1185">Reference proteome</keyword>
<sequence>MFYNDENNHMARRMDPVDFYAGLKSLPFLSSLDLTGALAPLNGRMAQMSLNLLSLTHLSIEDADIFNLGMMSCIRAPLIEMMKLVHTGRTDGGTLAPITAAIYSILPAIPDSSAKFVLTATPGVLRAEGACHRWRPGSGGSGFHPLPIDYSASLPPLWIRLRLKNVVELRCDCLTDIALALWDDSHQQSQALPLPSLKKIALFASLRADRHADLVLRLKEELCTRTAAGAGVETVQLRRGFLEPVDVEELKAITHIVEISPLGGRSY</sequence>
<dbReference type="Proteomes" id="UP000824881">
    <property type="component" value="Unassembled WGS sequence"/>
</dbReference>
<proteinExistence type="predicted"/>
<evidence type="ECO:0000313" key="1">
    <source>
        <dbReference type="EMBL" id="KAG9225750.1"/>
    </source>
</evidence>
<evidence type="ECO:0000313" key="2">
    <source>
        <dbReference type="Proteomes" id="UP000824881"/>
    </source>
</evidence>
<reference evidence="1 2" key="1">
    <citation type="journal article" date="2021" name="Appl. Environ. Microbiol.">
        <title>Genetic linkage and physical mapping for an oyster mushroom Pleurotus cornucopiae and QTL analysis for the trait cap color.</title>
        <authorList>
            <person name="Zhang Y."/>
            <person name="Gao W."/>
            <person name="Sonnenberg A."/>
            <person name="Chen Q."/>
            <person name="Zhang J."/>
            <person name="Huang C."/>
        </authorList>
    </citation>
    <scope>NUCLEOTIDE SEQUENCE [LARGE SCALE GENOMIC DNA]</scope>
    <source>
        <strain evidence="1">CCMSSC00406</strain>
    </source>
</reference>
<protein>
    <submittedName>
        <fullName evidence="1">Uncharacterized protein</fullName>
    </submittedName>
</protein>
<dbReference type="EMBL" id="WQMT02000002">
    <property type="protein sequence ID" value="KAG9225750.1"/>
    <property type="molecule type" value="Genomic_DNA"/>
</dbReference>
<gene>
    <name evidence="1" type="ORF">CCMSSC00406_0007760</name>
</gene>
<name>A0ACB7J6W4_PLECO</name>
<accession>A0ACB7J6W4</accession>
<organism evidence="1 2">
    <name type="scientific">Pleurotus cornucopiae</name>
    <name type="common">Cornucopia mushroom</name>
    <dbReference type="NCBI Taxonomy" id="5321"/>
    <lineage>
        <taxon>Eukaryota</taxon>
        <taxon>Fungi</taxon>
        <taxon>Dikarya</taxon>
        <taxon>Basidiomycota</taxon>
        <taxon>Agaricomycotina</taxon>
        <taxon>Agaricomycetes</taxon>
        <taxon>Agaricomycetidae</taxon>
        <taxon>Agaricales</taxon>
        <taxon>Pleurotineae</taxon>
        <taxon>Pleurotaceae</taxon>
        <taxon>Pleurotus</taxon>
    </lineage>
</organism>
<comment type="caution">
    <text evidence="1">The sequence shown here is derived from an EMBL/GenBank/DDBJ whole genome shotgun (WGS) entry which is preliminary data.</text>
</comment>